<dbReference type="InterPro" id="IPR003770">
    <property type="entry name" value="MLTG-like"/>
</dbReference>
<protein>
    <recommendedName>
        <fullName evidence="7">Endolytic murein transglycosylase</fullName>
        <ecNumber evidence="7">4.2.2.29</ecNumber>
    </recommendedName>
    <alternativeName>
        <fullName evidence="7">Peptidoglycan lytic transglycosylase</fullName>
    </alternativeName>
    <alternativeName>
        <fullName evidence="7">Peptidoglycan polymerization terminase</fullName>
    </alternativeName>
</protein>
<feature type="compositionally biased region" description="Basic and acidic residues" evidence="8">
    <location>
        <begin position="80"/>
        <end position="104"/>
    </location>
</feature>
<dbReference type="Pfam" id="PF02618">
    <property type="entry name" value="YceG"/>
    <property type="match status" value="1"/>
</dbReference>
<sequence>MSDSFPEKPAGEAADKPAEGAVPAERDASAAAAGPASGVDDAARREQSWDEFLAGTAASGDESPGTLHPPAESAAAAASHHHEAAHGVHEAAPRSRRAARESEQARAAASRESAQPMVLGQEHGAGQSHELGKALGADQAQGLAAPEGGGQPPRTDDRAQRRAQLTAQLPKEKKSRKGAWGCLIVFVVIFALMAGGAFALQGPINALISKTQGPADFEGAGTGTVNVMVHEGETGEDIANTLATQKVVASFDAFYSLLLKQSPSPIFQPGVYKLAQKMSAKSALSALMDPANKLDRTVIIPEGTAEVDVLQLVAEGTSIPLSDLQAAAGDVSSFGLPAEATKLEGFLFPATYTFNPGISAHDAIKTLVDRQFEALDSAGVAPADRWKTIVLASLIQREAGLKDDYFKVSRVFLNRLDRDQWPSGLLQSDATVAYGTGNTHRVSTTDAEREDASNPYNTYLHPGLPVGPISNPGDLAIDAALHPADGTWLYFVTWNLDTGETIFSTTIEEHDAAVEKWLAWMDEHPEYG</sequence>
<evidence type="ECO:0000256" key="5">
    <source>
        <dbReference type="ARBA" id="ARBA00023239"/>
    </source>
</evidence>
<evidence type="ECO:0000256" key="4">
    <source>
        <dbReference type="ARBA" id="ARBA00023136"/>
    </source>
</evidence>
<feature type="transmembrane region" description="Helical" evidence="7">
    <location>
        <begin position="178"/>
        <end position="200"/>
    </location>
</feature>
<keyword evidence="5 7" id="KW-0456">Lyase</keyword>
<dbReference type="RefSeq" id="WP_345062434.1">
    <property type="nucleotide sequence ID" value="NZ_BAABCN010000002.1"/>
</dbReference>
<dbReference type="Proteomes" id="UP001501803">
    <property type="component" value="Unassembled WGS sequence"/>
</dbReference>
<comment type="caution">
    <text evidence="9">The sequence shown here is derived from an EMBL/GenBank/DDBJ whole genome shotgun (WGS) entry which is preliminary data.</text>
</comment>
<dbReference type="HAMAP" id="MF_02065">
    <property type="entry name" value="MltG"/>
    <property type="match status" value="1"/>
</dbReference>
<keyword evidence="6 7" id="KW-0961">Cell wall biogenesis/degradation</keyword>
<reference evidence="10" key="1">
    <citation type="journal article" date="2019" name="Int. J. Syst. Evol. Microbiol.">
        <title>The Global Catalogue of Microorganisms (GCM) 10K type strain sequencing project: providing services to taxonomists for standard genome sequencing and annotation.</title>
        <authorList>
            <consortium name="The Broad Institute Genomics Platform"/>
            <consortium name="The Broad Institute Genome Sequencing Center for Infectious Disease"/>
            <person name="Wu L."/>
            <person name="Ma J."/>
        </authorList>
    </citation>
    <scope>NUCLEOTIDE SEQUENCE [LARGE SCALE GENOMIC DNA]</scope>
    <source>
        <strain evidence="10">JCM 17021</strain>
    </source>
</reference>
<comment type="subcellular location">
    <subcellularLocation>
        <location evidence="7">Cell membrane</location>
        <topology evidence="7">Single-pass membrane protein</topology>
    </subcellularLocation>
</comment>
<feature type="site" description="Important for catalytic activity" evidence="7">
    <location>
        <position position="398"/>
    </location>
</feature>
<evidence type="ECO:0000256" key="8">
    <source>
        <dbReference type="SAM" id="MobiDB-lite"/>
    </source>
</evidence>
<dbReference type="CDD" id="cd08010">
    <property type="entry name" value="MltG_like"/>
    <property type="match status" value="1"/>
</dbReference>
<evidence type="ECO:0000256" key="7">
    <source>
        <dbReference type="HAMAP-Rule" id="MF_02065"/>
    </source>
</evidence>
<feature type="region of interest" description="Disordered" evidence="8">
    <location>
        <begin position="1"/>
        <end position="127"/>
    </location>
</feature>
<dbReference type="NCBIfam" id="TIGR00247">
    <property type="entry name" value="endolytic transglycosylase MltG"/>
    <property type="match status" value="1"/>
</dbReference>
<organism evidence="9 10">
    <name type="scientific">Leifsonia kafniensis</name>
    <dbReference type="NCBI Taxonomy" id="475957"/>
    <lineage>
        <taxon>Bacteria</taxon>
        <taxon>Bacillati</taxon>
        <taxon>Actinomycetota</taxon>
        <taxon>Actinomycetes</taxon>
        <taxon>Micrococcales</taxon>
        <taxon>Microbacteriaceae</taxon>
        <taxon>Leifsonia</taxon>
    </lineage>
</organism>
<comment type="catalytic activity">
    <reaction evidence="7">
        <text>a peptidoglycan chain = a peptidoglycan chain with N-acetyl-1,6-anhydromuramyl-[peptide] at the reducing end + a peptidoglycan chain with N-acetylglucosamine at the non-reducing end.</text>
        <dbReference type="EC" id="4.2.2.29"/>
    </reaction>
</comment>
<dbReference type="EMBL" id="BAABCN010000002">
    <property type="protein sequence ID" value="GAA3866478.1"/>
    <property type="molecule type" value="Genomic_DNA"/>
</dbReference>
<evidence type="ECO:0000256" key="3">
    <source>
        <dbReference type="ARBA" id="ARBA00022989"/>
    </source>
</evidence>
<keyword evidence="1 7" id="KW-1003">Cell membrane</keyword>
<accession>A0ABP7K5L2</accession>
<evidence type="ECO:0000256" key="6">
    <source>
        <dbReference type="ARBA" id="ARBA00023316"/>
    </source>
</evidence>
<feature type="compositionally biased region" description="Basic and acidic residues" evidence="8">
    <location>
        <begin position="1"/>
        <end position="28"/>
    </location>
</feature>
<dbReference type="PANTHER" id="PTHR30518:SF2">
    <property type="entry name" value="ENDOLYTIC MUREIN TRANSGLYCOSYLASE"/>
    <property type="match status" value="1"/>
</dbReference>
<feature type="compositionally biased region" description="Low complexity" evidence="8">
    <location>
        <begin position="68"/>
        <end position="78"/>
    </location>
</feature>
<comment type="similarity">
    <text evidence="7">Belongs to the transglycosylase MltG family.</text>
</comment>
<feature type="compositionally biased region" description="Low complexity" evidence="8">
    <location>
        <begin position="29"/>
        <end position="40"/>
    </location>
</feature>
<dbReference type="EC" id="4.2.2.29" evidence="7"/>
<proteinExistence type="inferred from homology"/>
<evidence type="ECO:0000256" key="2">
    <source>
        <dbReference type="ARBA" id="ARBA00022692"/>
    </source>
</evidence>
<feature type="region of interest" description="Disordered" evidence="8">
    <location>
        <begin position="142"/>
        <end position="161"/>
    </location>
</feature>
<keyword evidence="3 7" id="KW-1133">Transmembrane helix</keyword>
<evidence type="ECO:0000313" key="10">
    <source>
        <dbReference type="Proteomes" id="UP001501803"/>
    </source>
</evidence>
<feature type="compositionally biased region" description="Low complexity" evidence="8">
    <location>
        <begin position="105"/>
        <end position="116"/>
    </location>
</feature>
<dbReference type="PANTHER" id="PTHR30518">
    <property type="entry name" value="ENDOLYTIC MUREIN TRANSGLYCOSYLASE"/>
    <property type="match status" value="1"/>
</dbReference>
<dbReference type="Gene3D" id="3.30.1490.480">
    <property type="entry name" value="Endolytic murein transglycosylase"/>
    <property type="match status" value="1"/>
</dbReference>
<keyword evidence="4 7" id="KW-0472">Membrane</keyword>
<name>A0ABP7K5L2_9MICO</name>
<comment type="function">
    <text evidence="7">Functions as a peptidoglycan terminase that cleaves nascent peptidoglycan strands endolytically to terminate their elongation.</text>
</comment>
<keyword evidence="10" id="KW-1185">Reference proteome</keyword>
<keyword evidence="2 7" id="KW-0812">Transmembrane</keyword>
<evidence type="ECO:0000256" key="1">
    <source>
        <dbReference type="ARBA" id="ARBA00022475"/>
    </source>
</evidence>
<dbReference type="Gene3D" id="3.30.160.60">
    <property type="entry name" value="Classic Zinc Finger"/>
    <property type="match status" value="1"/>
</dbReference>
<evidence type="ECO:0000313" key="9">
    <source>
        <dbReference type="EMBL" id="GAA3866478.1"/>
    </source>
</evidence>
<gene>
    <name evidence="7" type="primary">mltG</name>
    <name evidence="9" type="ORF">GCM10022381_07620</name>
</gene>